<evidence type="ECO:0008006" key="4">
    <source>
        <dbReference type="Google" id="ProtNLM"/>
    </source>
</evidence>
<dbReference type="Gene3D" id="1.10.630.10">
    <property type="entry name" value="Cytochrome P450"/>
    <property type="match status" value="1"/>
</dbReference>
<dbReference type="PROSITE" id="PS00086">
    <property type="entry name" value="CYTOCHROME_P450"/>
    <property type="match status" value="1"/>
</dbReference>
<keyword evidence="1" id="KW-0560">Oxidoreductase</keyword>
<keyword evidence="3" id="KW-1185">Reference proteome</keyword>
<dbReference type="SUPFAM" id="SSF48264">
    <property type="entry name" value="Cytochrome P450"/>
    <property type="match status" value="1"/>
</dbReference>
<dbReference type="PRINTS" id="PR00463">
    <property type="entry name" value="EP450I"/>
</dbReference>
<dbReference type="InterPro" id="IPR001128">
    <property type="entry name" value="Cyt_P450"/>
</dbReference>
<protein>
    <recommendedName>
        <fullName evidence="4">Cytochrome P450</fullName>
    </recommendedName>
</protein>
<dbReference type="PANTHER" id="PTHR24281">
    <property type="entry name" value="STEROID 21-HYDROXYLASE-RELATED"/>
    <property type="match status" value="1"/>
</dbReference>
<evidence type="ECO:0000256" key="1">
    <source>
        <dbReference type="RuleBase" id="RU000461"/>
    </source>
</evidence>
<dbReference type="EMBL" id="JASCZI010273804">
    <property type="protein sequence ID" value="MED6225351.1"/>
    <property type="molecule type" value="Genomic_DNA"/>
</dbReference>
<keyword evidence="1" id="KW-0349">Heme</keyword>
<dbReference type="InterPro" id="IPR002401">
    <property type="entry name" value="Cyt_P450_E_grp-I"/>
</dbReference>
<evidence type="ECO:0000313" key="2">
    <source>
        <dbReference type="EMBL" id="MED6225351.1"/>
    </source>
</evidence>
<gene>
    <name evidence="2" type="ORF">PIB30_092860</name>
</gene>
<dbReference type="Pfam" id="PF00067">
    <property type="entry name" value="p450"/>
    <property type="match status" value="1"/>
</dbReference>
<proteinExistence type="inferred from homology"/>
<name>A0ABU6ZTM1_9FABA</name>
<keyword evidence="1" id="KW-0408">Iron</keyword>
<dbReference type="Proteomes" id="UP001341840">
    <property type="component" value="Unassembled WGS sequence"/>
</dbReference>
<sequence length="463" mass="53129">MLANRPTSRWIHKIMKDLNTEIACIRLGNIHVIPLTSPEIACEIMTKQDSIFASRPRNWSSEHVSGGFLSTILVPYGEQWKKMKKIMSNELVSPKRLQWLQLKRVEESDNLVRYVYNQCNKNGGGLVDVRLVFNARHFGKGREDGGPDFEEVEHIDAIFTVLRYLFAFSISDFVPCLRELDLDGHKKELKKATKLITKYHDPLIEDRIHQWNSGKRTHQEDLLDVLISLKDVNDNPLLTLDEIKAHIMDIMIATVDNPSNAFEWALAEMLNQPETLRKATEELDSVVGKERQVQESDIPKLNYVKACAKEAFRLHPIEDINAAHLSMEDTFVANNTYFISKSSYVILRRQGIGQNPRIWKETFKFKPERHLEKDHDGFKNLSLNEPSLKLITFGKGRRSCPGMVLGSSMTIMLFARMLHGFEWCMPSDETTIDLSESQRGTTKAKPLIAHAMPRLPEEAYQIS</sequence>
<comment type="caution">
    <text evidence="2">The sequence shown here is derived from an EMBL/GenBank/DDBJ whole genome shotgun (WGS) entry which is preliminary data.</text>
</comment>
<keyword evidence="1" id="KW-0479">Metal-binding</keyword>
<accession>A0ABU6ZTM1</accession>
<dbReference type="InterPro" id="IPR017972">
    <property type="entry name" value="Cyt_P450_CS"/>
</dbReference>
<comment type="similarity">
    <text evidence="1">Belongs to the cytochrome P450 family.</text>
</comment>
<reference evidence="2 3" key="1">
    <citation type="journal article" date="2023" name="Plants (Basel)">
        <title>Bridging the Gap: Combining Genomics and Transcriptomics Approaches to Understand Stylosanthes scabra, an Orphan Legume from the Brazilian Caatinga.</title>
        <authorList>
            <person name="Ferreira-Neto J.R.C."/>
            <person name="da Silva M.D."/>
            <person name="Binneck E."/>
            <person name="de Melo N.F."/>
            <person name="da Silva R.H."/>
            <person name="de Melo A.L.T.M."/>
            <person name="Pandolfi V."/>
            <person name="Bustamante F.O."/>
            <person name="Brasileiro-Vidal A.C."/>
            <person name="Benko-Iseppon A.M."/>
        </authorList>
    </citation>
    <scope>NUCLEOTIDE SEQUENCE [LARGE SCALE GENOMIC DNA]</scope>
    <source>
        <tissue evidence="2">Leaves</tissue>
    </source>
</reference>
<evidence type="ECO:0000313" key="3">
    <source>
        <dbReference type="Proteomes" id="UP001341840"/>
    </source>
</evidence>
<organism evidence="2 3">
    <name type="scientific">Stylosanthes scabra</name>
    <dbReference type="NCBI Taxonomy" id="79078"/>
    <lineage>
        <taxon>Eukaryota</taxon>
        <taxon>Viridiplantae</taxon>
        <taxon>Streptophyta</taxon>
        <taxon>Embryophyta</taxon>
        <taxon>Tracheophyta</taxon>
        <taxon>Spermatophyta</taxon>
        <taxon>Magnoliopsida</taxon>
        <taxon>eudicotyledons</taxon>
        <taxon>Gunneridae</taxon>
        <taxon>Pentapetalae</taxon>
        <taxon>rosids</taxon>
        <taxon>fabids</taxon>
        <taxon>Fabales</taxon>
        <taxon>Fabaceae</taxon>
        <taxon>Papilionoideae</taxon>
        <taxon>50 kb inversion clade</taxon>
        <taxon>dalbergioids sensu lato</taxon>
        <taxon>Dalbergieae</taxon>
        <taxon>Pterocarpus clade</taxon>
        <taxon>Stylosanthes</taxon>
    </lineage>
</organism>
<dbReference type="InterPro" id="IPR036396">
    <property type="entry name" value="Cyt_P450_sf"/>
</dbReference>
<keyword evidence="1" id="KW-0503">Monooxygenase</keyword>